<feature type="coiled-coil region" evidence="5">
    <location>
        <begin position="168"/>
        <end position="231"/>
    </location>
</feature>
<protein>
    <submittedName>
        <fullName evidence="7">G kinase-anchoring protein 1-like</fullName>
    </submittedName>
</protein>
<dbReference type="AlphaFoldDB" id="A0A1V9XH38"/>
<dbReference type="GO" id="GO:0007165">
    <property type="term" value="P:signal transduction"/>
    <property type="evidence" value="ECO:0007669"/>
    <property type="project" value="InterPro"/>
</dbReference>
<sequence length="243" mass="28221">NQQQSTSGCANNGDQEKFDQWKKRDEELVADMFEKELQQALLQSRLEHEGPQQHPPSLTVPNDQGAGRKGKVTLTLAEFHEKFPEEPVPVQAAREPLSKRLAQMKQQEEDEEALRKQSIREAAAIVTRERAAEEVRERAQQPRVVPQEDYDRMLEMKKKQIEHMAKVLNQTHKEMAILQEQNSELESLVAKGEMKKKVELIREVEELRQVKDELTDQIGELHVALEQEKSKVHQLTLQLQRKR</sequence>
<evidence type="ECO:0000313" key="7">
    <source>
        <dbReference type="EMBL" id="OQR72855.1"/>
    </source>
</evidence>
<evidence type="ECO:0000256" key="1">
    <source>
        <dbReference type="ARBA" id="ARBA00004555"/>
    </source>
</evidence>
<dbReference type="Proteomes" id="UP000192247">
    <property type="component" value="Unassembled WGS sequence"/>
</dbReference>
<dbReference type="InParanoid" id="A0A1V9XH38"/>
<dbReference type="PRINTS" id="PR02083">
    <property type="entry name" value="GKINASEAP1"/>
</dbReference>
<feature type="non-terminal residue" evidence="7">
    <location>
        <position position="1"/>
    </location>
</feature>
<dbReference type="OrthoDB" id="5864420at2759"/>
<evidence type="ECO:0000256" key="6">
    <source>
        <dbReference type="SAM" id="MobiDB-lite"/>
    </source>
</evidence>
<dbReference type="EMBL" id="MNPL01010913">
    <property type="protein sequence ID" value="OQR72855.1"/>
    <property type="molecule type" value="Genomic_DNA"/>
</dbReference>
<dbReference type="GO" id="GO:0016301">
    <property type="term" value="F:kinase activity"/>
    <property type="evidence" value="ECO:0007669"/>
    <property type="project" value="UniProtKB-KW"/>
</dbReference>
<keyword evidence="8" id="KW-1185">Reference proteome</keyword>
<evidence type="ECO:0000256" key="3">
    <source>
        <dbReference type="ARBA" id="ARBA00023034"/>
    </source>
</evidence>
<proteinExistence type="inferred from homology"/>
<feature type="region of interest" description="Disordered" evidence="6">
    <location>
        <begin position="41"/>
        <end position="69"/>
    </location>
</feature>
<reference evidence="7 8" key="1">
    <citation type="journal article" date="2017" name="Gigascience">
        <title>Draft genome of the honey bee ectoparasitic mite, Tropilaelaps mercedesae, is shaped by the parasitic life history.</title>
        <authorList>
            <person name="Dong X."/>
            <person name="Armstrong S.D."/>
            <person name="Xia D."/>
            <person name="Makepeace B.L."/>
            <person name="Darby A.C."/>
            <person name="Kadowaki T."/>
        </authorList>
    </citation>
    <scope>NUCLEOTIDE SEQUENCE [LARGE SCALE GENOMIC DNA]</scope>
    <source>
        <strain evidence="7">Wuxi-XJTLU</strain>
    </source>
</reference>
<gene>
    <name evidence="7" type="ORF">BIW11_10117</name>
</gene>
<keyword evidence="3" id="KW-0333">Golgi apparatus</keyword>
<comment type="caution">
    <text evidence="7">The sequence shown here is derived from an EMBL/GenBank/DDBJ whole genome shotgun (WGS) entry which is preliminary data.</text>
</comment>
<name>A0A1V9XH38_9ACAR</name>
<dbReference type="GO" id="GO:0005794">
    <property type="term" value="C:Golgi apparatus"/>
    <property type="evidence" value="ECO:0007669"/>
    <property type="project" value="UniProtKB-SubCell"/>
</dbReference>
<dbReference type="PANTHER" id="PTHR14899">
    <property type="entry name" value="G KINASE ANCHORING PROTEIN 1"/>
    <property type="match status" value="1"/>
</dbReference>
<comment type="subcellular location">
    <subcellularLocation>
        <location evidence="1">Golgi apparatus</location>
    </subcellularLocation>
</comment>
<feature type="region of interest" description="Disordered" evidence="6">
    <location>
        <begin position="1"/>
        <end position="23"/>
    </location>
</feature>
<evidence type="ECO:0000256" key="5">
    <source>
        <dbReference type="SAM" id="Coils"/>
    </source>
</evidence>
<feature type="compositionally biased region" description="Basic and acidic residues" evidence="6">
    <location>
        <begin position="14"/>
        <end position="23"/>
    </location>
</feature>
<evidence type="ECO:0000313" key="8">
    <source>
        <dbReference type="Proteomes" id="UP000192247"/>
    </source>
</evidence>
<feature type="compositionally biased region" description="Polar residues" evidence="6">
    <location>
        <begin position="1"/>
        <end position="13"/>
    </location>
</feature>
<keyword evidence="7" id="KW-0418">Kinase</keyword>
<dbReference type="PANTHER" id="PTHR14899:SF0">
    <property type="entry name" value="G KINASE-ANCHORING PROTEIN 1"/>
    <property type="match status" value="1"/>
</dbReference>
<keyword evidence="7" id="KW-0808">Transferase</keyword>
<keyword evidence="4 5" id="KW-0175">Coiled coil</keyword>
<organism evidence="7 8">
    <name type="scientific">Tropilaelaps mercedesae</name>
    <dbReference type="NCBI Taxonomy" id="418985"/>
    <lineage>
        <taxon>Eukaryota</taxon>
        <taxon>Metazoa</taxon>
        <taxon>Ecdysozoa</taxon>
        <taxon>Arthropoda</taxon>
        <taxon>Chelicerata</taxon>
        <taxon>Arachnida</taxon>
        <taxon>Acari</taxon>
        <taxon>Parasitiformes</taxon>
        <taxon>Mesostigmata</taxon>
        <taxon>Gamasina</taxon>
        <taxon>Dermanyssoidea</taxon>
        <taxon>Laelapidae</taxon>
        <taxon>Tropilaelaps</taxon>
    </lineage>
</organism>
<dbReference type="InterPro" id="IPR026109">
    <property type="entry name" value="GKAP1"/>
</dbReference>
<evidence type="ECO:0000256" key="4">
    <source>
        <dbReference type="ARBA" id="ARBA00023054"/>
    </source>
</evidence>
<evidence type="ECO:0000256" key="2">
    <source>
        <dbReference type="ARBA" id="ARBA00006662"/>
    </source>
</evidence>
<comment type="similarity">
    <text evidence="2">Belongs to the GKAP1 family.</text>
</comment>
<accession>A0A1V9XH38</accession>